<organism evidence="8 9">
    <name type="scientific">Thalassobacter stenotrophicus</name>
    <dbReference type="NCBI Taxonomy" id="266809"/>
    <lineage>
        <taxon>Bacteria</taxon>
        <taxon>Pseudomonadati</taxon>
        <taxon>Pseudomonadota</taxon>
        <taxon>Alphaproteobacteria</taxon>
        <taxon>Rhodobacterales</taxon>
        <taxon>Roseobacteraceae</taxon>
        <taxon>Thalassobacter</taxon>
    </lineage>
</organism>
<dbReference type="GO" id="GO:0008270">
    <property type="term" value="F:zinc ion binding"/>
    <property type="evidence" value="ECO:0007669"/>
    <property type="project" value="InterPro"/>
</dbReference>
<dbReference type="InterPro" id="IPR002328">
    <property type="entry name" value="ADH_Zn_CS"/>
</dbReference>
<dbReference type="InterPro" id="IPR013154">
    <property type="entry name" value="ADH-like_N"/>
</dbReference>
<keyword evidence="5 8" id="KW-0560">Oxidoreductase</keyword>
<evidence type="ECO:0000256" key="2">
    <source>
        <dbReference type="ARBA" id="ARBA00008072"/>
    </source>
</evidence>
<proteinExistence type="inferred from homology"/>
<dbReference type="Pfam" id="PF00107">
    <property type="entry name" value="ADH_zinc_N"/>
    <property type="match status" value="1"/>
</dbReference>
<gene>
    <name evidence="8" type="primary">idnD_1</name>
    <name evidence="8" type="ORF">THS5294_00138</name>
</gene>
<dbReference type="GO" id="GO:0050572">
    <property type="term" value="F:L-idonate 5-dehydrogenase [NAD(P)+] activity"/>
    <property type="evidence" value="ECO:0007669"/>
    <property type="project" value="UniProtKB-EC"/>
</dbReference>
<dbReference type="AlphaFoldDB" id="A0A0N7LSU3"/>
<dbReference type="PANTHER" id="PTHR43161:SF9">
    <property type="entry name" value="SORBITOL DEHYDROGENASE"/>
    <property type="match status" value="1"/>
</dbReference>
<dbReference type="Gene3D" id="3.90.180.10">
    <property type="entry name" value="Medium-chain alcohol dehydrogenases, catalytic domain"/>
    <property type="match status" value="1"/>
</dbReference>
<evidence type="ECO:0000313" key="9">
    <source>
        <dbReference type="Proteomes" id="UP000051298"/>
    </source>
</evidence>
<keyword evidence="3 6" id="KW-0479">Metal-binding</keyword>
<reference evidence="8 9" key="1">
    <citation type="submission" date="2015-09" db="EMBL/GenBank/DDBJ databases">
        <authorList>
            <consortium name="Swine Surveillance"/>
        </authorList>
    </citation>
    <scope>NUCLEOTIDE SEQUENCE [LARGE SCALE GENOMIC DNA]</scope>
    <source>
        <strain evidence="8 9">CECT 5294</strain>
    </source>
</reference>
<evidence type="ECO:0000256" key="1">
    <source>
        <dbReference type="ARBA" id="ARBA00001947"/>
    </source>
</evidence>
<comment type="similarity">
    <text evidence="2 6">Belongs to the zinc-containing alcohol dehydrogenase family.</text>
</comment>
<dbReference type="Proteomes" id="UP000051298">
    <property type="component" value="Unassembled WGS sequence"/>
</dbReference>
<feature type="domain" description="Enoyl reductase (ER)" evidence="7">
    <location>
        <begin position="10"/>
        <end position="343"/>
    </location>
</feature>
<evidence type="ECO:0000256" key="4">
    <source>
        <dbReference type="ARBA" id="ARBA00022833"/>
    </source>
</evidence>
<dbReference type="SMART" id="SM00829">
    <property type="entry name" value="PKS_ER"/>
    <property type="match status" value="1"/>
</dbReference>
<dbReference type="SUPFAM" id="SSF51735">
    <property type="entry name" value="NAD(P)-binding Rossmann-fold domains"/>
    <property type="match status" value="1"/>
</dbReference>
<sequence>MKTTVCKLHGKHDVRLEKEEVDDLTTGAVRVSSVTGGICGSDLHYYHEGGFGPIRVRHPITVGHEASGRIAEVGPGVDNVKVGDLVALNPSRPCMTCKFCERGELVHCLEMQFSGSAYRDPHENGFFRGTLVLPAVQTHRFSSEVSPSAAACTEPLSVCLHARAQAPDLTGLRVLVTGSGPIGILCAAVAKHGGASEIVVTDLEDAPLAVARQMGATDTVNVRRAPDGLGKWQFDKGLFDVVFECSAAPPAIKSALTALRPRGTMVMVGVTGDASVPINLIVSKEIKVAGTHRFHEEFAQAVAVINSGEIDLGPLVSHTYDPADIEEAYATASDRTKSVKVHVAFAAED</sequence>
<dbReference type="Gene3D" id="3.40.50.720">
    <property type="entry name" value="NAD(P)-binding Rossmann-like Domain"/>
    <property type="match status" value="1"/>
</dbReference>
<accession>A0A0N7LSU3</accession>
<protein>
    <submittedName>
        <fullName evidence="8">L-idonate 5-dehydrogenase</fullName>
        <ecNumber evidence="8">1.1.1.264</ecNumber>
    </submittedName>
</protein>
<dbReference type="EC" id="1.1.1.264" evidence="8"/>
<dbReference type="InterPro" id="IPR020843">
    <property type="entry name" value="ER"/>
</dbReference>
<comment type="cofactor">
    <cofactor evidence="1 6">
        <name>Zn(2+)</name>
        <dbReference type="ChEBI" id="CHEBI:29105"/>
    </cofactor>
</comment>
<name>A0A0N7LSU3_9RHOB</name>
<dbReference type="SUPFAM" id="SSF50129">
    <property type="entry name" value="GroES-like"/>
    <property type="match status" value="1"/>
</dbReference>
<dbReference type="PANTHER" id="PTHR43161">
    <property type="entry name" value="SORBITOL DEHYDROGENASE"/>
    <property type="match status" value="1"/>
</dbReference>
<dbReference type="EMBL" id="CYRX01000006">
    <property type="protein sequence ID" value="CUH58858.1"/>
    <property type="molecule type" value="Genomic_DNA"/>
</dbReference>
<dbReference type="Pfam" id="PF08240">
    <property type="entry name" value="ADH_N"/>
    <property type="match status" value="1"/>
</dbReference>
<evidence type="ECO:0000256" key="3">
    <source>
        <dbReference type="ARBA" id="ARBA00022723"/>
    </source>
</evidence>
<evidence type="ECO:0000259" key="7">
    <source>
        <dbReference type="SMART" id="SM00829"/>
    </source>
</evidence>
<dbReference type="InterPro" id="IPR013149">
    <property type="entry name" value="ADH-like_C"/>
</dbReference>
<evidence type="ECO:0000256" key="5">
    <source>
        <dbReference type="ARBA" id="ARBA00023002"/>
    </source>
</evidence>
<dbReference type="PROSITE" id="PS00059">
    <property type="entry name" value="ADH_ZINC"/>
    <property type="match status" value="1"/>
</dbReference>
<dbReference type="CDD" id="cd08232">
    <property type="entry name" value="idonate-5-DH"/>
    <property type="match status" value="1"/>
</dbReference>
<dbReference type="InterPro" id="IPR036291">
    <property type="entry name" value="NAD(P)-bd_dom_sf"/>
</dbReference>
<dbReference type="InterPro" id="IPR011032">
    <property type="entry name" value="GroES-like_sf"/>
</dbReference>
<keyword evidence="4 6" id="KW-0862">Zinc</keyword>
<evidence type="ECO:0000313" key="8">
    <source>
        <dbReference type="EMBL" id="CUH58858.1"/>
    </source>
</evidence>
<evidence type="ECO:0000256" key="6">
    <source>
        <dbReference type="RuleBase" id="RU361277"/>
    </source>
</evidence>